<name>A0A672JLX2_SALFA</name>
<keyword evidence="13" id="KW-0862">Zinc</keyword>
<evidence type="ECO:0000256" key="9">
    <source>
        <dbReference type="ARBA" id="ARBA00022692"/>
    </source>
</evidence>
<evidence type="ECO:0000256" key="12">
    <source>
        <dbReference type="ARBA" id="ARBA00022786"/>
    </source>
</evidence>
<evidence type="ECO:0000256" key="4">
    <source>
        <dbReference type="ARBA" id="ARBA00008704"/>
    </source>
</evidence>
<accession>A0A672JLX2</accession>
<dbReference type="OrthoDB" id="6270329at2759"/>
<evidence type="ECO:0000256" key="2">
    <source>
        <dbReference type="ARBA" id="ARBA00004585"/>
    </source>
</evidence>
<dbReference type="EC" id="2.3.2.27" evidence="5"/>
<dbReference type="InParanoid" id="A0A672JLX2"/>
<reference evidence="21" key="3">
    <citation type="submission" date="2025-09" db="UniProtKB">
        <authorList>
            <consortium name="Ensembl"/>
        </authorList>
    </citation>
    <scope>IDENTIFICATION</scope>
</reference>
<dbReference type="GO" id="GO:0008270">
    <property type="term" value="F:zinc ion binding"/>
    <property type="evidence" value="ECO:0007669"/>
    <property type="project" value="UniProtKB-KW"/>
</dbReference>
<reference evidence="21" key="1">
    <citation type="submission" date="2019-06" db="EMBL/GenBank/DDBJ databases">
        <authorList>
            <consortium name="Wellcome Sanger Institute Data Sharing"/>
        </authorList>
    </citation>
    <scope>NUCLEOTIDE SEQUENCE [LARGE SCALE GENOMIC DNA]</scope>
</reference>
<evidence type="ECO:0000256" key="1">
    <source>
        <dbReference type="ARBA" id="ARBA00000900"/>
    </source>
</evidence>
<dbReference type="GO" id="GO:0016558">
    <property type="term" value="P:protein import into peroxisome matrix"/>
    <property type="evidence" value="ECO:0007669"/>
    <property type="project" value="InterPro"/>
</dbReference>
<dbReference type="InterPro" id="IPR006845">
    <property type="entry name" value="Pex_N"/>
</dbReference>
<protein>
    <recommendedName>
        <fullName evidence="5">RING-type E3 ubiquitin transferase</fullName>
        <ecNumber evidence="5">2.3.2.27</ecNumber>
    </recommendedName>
</protein>
<evidence type="ECO:0000256" key="16">
    <source>
        <dbReference type="ARBA" id="ARBA00023136"/>
    </source>
</evidence>
<dbReference type="InterPro" id="IPR017907">
    <property type="entry name" value="Znf_RING_CS"/>
</dbReference>
<keyword evidence="12" id="KW-0833">Ubl conjugation pathway</keyword>
<evidence type="ECO:0000256" key="7">
    <source>
        <dbReference type="ARBA" id="ARBA00022593"/>
    </source>
</evidence>
<evidence type="ECO:0000256" key="11">
    <source>
        <dbReference type="ARBA" id="ARBA00022771"/>
    </source>
</evidence>
<evidence type="ECO:0000256" key="17">
    <source>
        <dbReference type="ARBA" id="ARBA00023140"/>
    </source>
</evidence>
<keyword evidence="8" id="KW-0808">Transferase</keyword>
<evidence type="ECO:0000256" key="19">
    <source>
        <dbReference type="PROSITE-ProRule" id="PRU00175"/>
    </source>
</evidence>
<feature type="domain" description="RING-type" evidence="20">
    <location>
        <begin position="262"/>
        <end position="300"/>
    </location>
</feature>
<dbReference type="PROSITE" id="PS00518">
    <property type="entry name" value="ZF_RING_1"/>
    <property type="match status" value="1"/>
</dbReference>
<comment type="function">
    <text evidence="18">E3 ubiquitin-protein ligase component of a retrotranslocation channel required for peroxisome organization by mediating export of the PEX5 receptor from peroxisomes to the cytosol, thereby promoting PEX5 recycling. The retrotranslocation channel is composed of PEX2, PEX10 and PEX12; each subunit contributing transmembrane segments that coassemble into an open channel that specifically allows the passage of PEX5 through the peroxisomal membrane. PEX10 also regulates PEX5 recycling by acting as a E3 ubiquitin-protein ligase. When PEX5 recycling is compromised, PEX10 catalyzes polyubiquitination of PEX5 during its passage through the retrotranslocation channel, leading to its degradation.</text>
</comment>
<dbReference type="Ensembl" id="ENSSFAT00005055654.1">
    <property type="protein sequence ID" value="ENSSFAP00005053975.1"/>
    <property type="gene ID" value="ENSSFAG00005025738.1"/>
</dbReference>
<evidence type="ECO:0000256" key="14">
    <source>
        <dbReference type="ARBA" id="ARBA00022927"/>
    </source>
</evidence>
<proteinExistence type="inferred from homology"/>
<keyword evidence="15" id="KW-1133">Transmembrane helix</keyword>
<dbReference type="Pfam" id="PF04757">
    <property type="entry name" value="Pex2_Pex12"/>
    <property type="match status" value="1"/>
</dbReference>
<reference evidence="21" key="2">
    <citation type="submission" date="2025-08" db="UniProtKB">
        <authorList>
            <consortium name="Ensembl"/>
        </authorList>
    </citation>
    <scope>IDENTIFICATION</scope>
</reference>
<dbReference type="InterPro" id="IPR025654">
    <property type="entry name" value="PEX2/10"/>
</dbReference>
<comment type="similarity">
    <text evidence="4">Belongs to the pex2/pex10/pex12 family.</text>
</comment>
<dbReference type="PANTHER" id="PTHR23350">
    <property type="entry name" value="PEROXISOME ASSEMBLY PROTEIN 10"/>
    <property type="match status" value="1"/>
</dbReference>
<dbReference type="RefSeq" id="XP_029975701.1">
    <property type="nucleotide sequence ID" value="XM_030119841.1"/>
</dbReference>
<dbReference type="PANTHER" id="PTHR23350:SF0">
    <property type="entry name" value="PEROXISOME BIOGENESIS FACTOR 10"/>
    <property type="match status" value="1"/>
</dbReference>
<evidence type="ECO:0000256" key="15">
    <source>
        <dbReference type="ARBA" id="ARBA00022989"/>
    </source>
</evidence>
<dbReference type="GO" id="GO:0005778">
    <property type="term" value="C:peroxisomal membrane"/>
    <property type="evidence" value="ECO:0007669"/>
    <property type="project" value="UniProtKB-SubCell"/>
</dbReference>
<dbReference type="FunFam" id="3.30.40.10:FF:000332">
    <property type="entry name" value="Peroxisome biogenesis factor 10"/>
    <property type="match status" value="1"/>
</dbReference>
<dbReference type="PROSITE" id="PS50089">
    <property type="entry name" value="ZF_RING_2"/>
    <property type="match status" value="1"/>
</dbReference>
<evidence type="ECO:0000256" key="5">
    <source>
        <dbReference type="ARBA" id="ARBA00012483"/>
    </source>
</evidence>
<evidence type="ECO:0000313" key="21">
    <source>
        <dbReference type="Ensembl" id="ENSSFAP00005053975.1"/>
    </source>
</evidence>
<dbReference type="CTD" id="5192"/>
<keyword evidence="14" id="KW-0653">Protein transport</keyword>
<sequence>MSLAPANQAQLIRSSQKDEQYRASLRNSANEAFQTLAGSRRWLSWRREIELLSDLTYYSLTTLSGSQTLGEEYVNVVQVDPSGRRVPAAGRRGLAVLCGVFLPYLLDKLLVSLDNELQGGRGAGGPRSLDGRLRGAVRRLVGLLSEAQRRACAPAALLLQQTLALLQRLHTAVFYLRGSFYHVSKRTAGISYLCVVRPGGDDASVRACYRLLGVVSLVQLLVTVCLQASVFRQRQRARTEWTQQQSFSGPRSPGSGSRSARCILCLEDRRHATSTPCGHLFCWDCITEWCNTKAECPLCREKFQPQRLIYLRNYS</sequence>
<keyword evidence="10" id="KW-0479">Metal-binding</keyword>
<keyword evidence="17" id="KW-0576">Peroxisome</keyword>
<dbReference type="SMART" id="SM00184">
    <property type="entry name" value="RING"/>
    <property type="match status" value="1"/>
</dbReference>
<dbReference type="GeneID" id="115408878"/>
<dbReference type="FunCoup" id="A0A672JLX2">
    <property type="interactions" value="1266"/>
</dbReference>
<dbReference type="Gene3D" id="3.30.40.10">
    <property type="entry name" value="Zinc/RING finger domain, C3HC4 (zinc finger)"/>
    <property type="match status" value="1"/>
</dbReference>
<comment type="pathway">
    <text evidence="3">Protein modification; protein ubiquitination.</text>
</comment>
<gene>
    <name evidence="21" type="primary">pex10</name>
</gene>
<dbReference type="InterPro" id="IPR001841">
    <property type="entry name" value="Znf_RING"/>
</dbReference>
<evidence type="ECO:0000256" key="13">
    <source>
        <dbReference type="ARBA" id="ARBA00022833"/>
    </source>
</evidence>
<dbReference type="OMA" id="YCDVVQL"/>
<keyword evidence="6" id="KW-0813">Transport</keyword>
<evidence type="ECO:0000256" key="3">
    <source>
        <dbReference type="ARBA" id="ARBA00004906"/>
    </source>
</evidence>
<dbReference type="Proteomes" id="UP000472267">
    <property type="component" value="Chromosome 20"/>
</dbReference>
<organism evidence="21 22">
    <name type="scientific">Salarias fasciatus</name>
    <name type="common">Jewelled blenny</name>
    <name type="synonym">Blennius fasciatus</name>
    <dbReference type="NCBI Taxonomy" id="181472"/>
    <lineage>
        <taxon>Eukaryota</taxon>
        <taxon>Metazoa</taxon>
        <taxon>Chordata</taxon>
        <taxon>Craniata</taxon>
        <taxon>Vertebrata</taxon>
        <taxon>Euteleostomi</taxon>
        <taxon>Actinopterygii</taxon>
        <taxon>Neopterygii</taxon>
        <taxon>Teleostei</taxon>
        <taxon>Neoteleostei</taxon>
        <taxon>Acanthomorphata</taxon>
        <taxon>Ovalentaria</taxon>
        <taxon>Blenniimorphae</taxon>
        <taxon>Blenniiformes</taxon>
        <taxon>Blennioidei</taxon>
        <taxon>Blenniidae</taxon>
        <taxon>Salariinae</taxon>
        <taxon>Salarias</taxon>
    </lineage>
</organism>
<dbReference type="InterPro" id="IPR013083">
    <property type="entry name" value="Znf_RING/FYVE/PHD"/>
</dbReference>
<dbReference type="Pfam" id="PF13639">
    <property type="entry name" value="zf-RING_2"/>
    <property type="match status" value="1"/>
</dbReference>
<keyword evidence="9" id="KW-0812">Transmembrane</keyword>
<keyword evidence="7" id="KW-0962">Peroxisome biogenesis</keyword>
<dbReference type="SUPFAM" id="SSF57850">
    <property type="entry name" value="RING/U-box"/>
    <property type="match status" value="1"/>
</dbReference>
<keyword evidence="16" id="KW-0472">Membrane</keyword>
<dbReference type="GO" id="GO:0061630">
    <property type="term" value="F:ubiquitin protein ligase activity"/>
    <property type="evidence" value="ECO:0007669"/>
    <property type="project" value="UniProtKB-EC"/>
</dbReference>
<comment type="subcellular location">
    <subcellularLocation>
        <location evidence="2">Peroxisome membrane</location>
        <topology evidence="2">Multi-pass membrane protein</topology>
    </subcellularLocation>
</comment>
<evidence type="ECO:0000256" key="10">
    <source>
        <dbReference type="ARBA" id="ARBA00022723"/>
    </source>
</evidence>
<evidence type="ECO:0000259" key="20">
    <source>
        <dbReference type="PROSITE" id="PS50089"/>
    </source>
</evidence>
<keyword evidence="22" id="KW-1185">Reference proteome</keyword>
<dbReference type="CDD" id="cd16527">
    <property type="entry name" value="RING-HC_PEX10"/>
    <property type="match status" value="1"/>
</dbReference>
<evidence type="ECO:0000313" key="22">
    <source>
        <dbReference type="Proteomes" id="UP000472267"/>
    </source>
</evidence>
<keyword evidence="11 19" id="KW-0863">Zinc-finger</keyword>
<evidence type="ECO:0000256" key="6">
    <source>
        <dbReference type="ARBA" id="ARBA00022448"/>
    </source>
</evidence>
<dbReference type="AlphaFoldDB" id="A0A672JLX2"/>
<comment type="catalytic activity">
    <reaction evidence="1">
        <text>S-ubiquitinyl-[E2 ubiquitin-conjugating enzyme]-L-cysteine + [acceptor protein]-L-lysine = [E2 ubiquitin-conjugating enzyme]-L-cysteine + N(6)-ubiquitinyl-[acceptor protein]-L-lysine.</text>
        <dbReference type="EC" id="2.3.2.27"/>
    </reaction>
</comment>
<evidence type="ECO:0000256" key="8">
    <source>
        <dbReference type="ARBA" id="ARBA00022679"/>
    </source>
</evidence>
<evidence type="ECO:0000256" key="18">
    <source>
        <dbReference type="ARBA" id="ARBA00045271"/>
    </source>
</evidence>